<feature type="compositionally biased region" description="Polar residues" evidence="1">
    <location>
        <begin position="41"/>
        <end position="56"/>
    </location>
</feature>
<name>A0A1V6WFP7_PENNA</name>
<dbReference type="Proteomes" id="UP000191691">
    <property type="component" value="Unassembled WGS sequence"/>
</dbReference>
<comment type="caution">
    <text evidence="2">The sequence shown here is derived from an EMBL/GenBank/DDBJ whole genome shotgun (WGS) entry which is preliminary data.</text>
</comment>
<dbReference type="AlphaFoldDB" id="A0A1V6WFP7"/>
<dbReference type="OMA" id="NNEPSEH"/>
<reference evidence="3" key="1">
    <citation type="journal article" date="2017" name="Nat. Microbiol.">
        <title>Global analysis of biosynthetic gene clusters reveals vast potential of secondary metabolite production in Penicillium species.</title>
        <authorList>
            <person name="Nielsen J.C."/>
            <person name="Grijseels S."/>
            <person name="Prigent S."/>
            <person name="Ji B."/>
            <person name="Dainat J."/>
            <person name="Nielsen K.F."/>
            <person name="Frisvad J.C."/>
            <person name="Workman M."/>
            <person name="Nielsen J."/>
        </authorList>
    </citation>
    <scope>NUCLEOTIDE SEQUENCE [LARGE SCALE GENOMIC DNA]</scope>
    <source>
        <strain evidence="3">IBT 13039</strain>
    </source>
</reference>
<keyword evidence="3" id="KW-1185">Reference proteome</keyword>
<feature type="region of interest" description="Disordered" evidence="1">
    <location>
        <begin position="41"/>
        <end position="103"/>
    </location>
</feature>
<sequence>MARKIPFDGDDAAYILFLEARVLHLEDSLRQSSQQFTYIGTSSSPADFNGVRNQNGVLERPYRPTRQIPIAPDTQSHDGDTEPAPEDFDEQRHIRKDGGNPDAFNFIEYNPTIHVDPNRTGKSAHDQSKKHQLKTLSRFISFIDNLPESEIWKDWVSALDEIQRKEFLEALVQNCGSSPSSFASLGTAKELAEVSSKSTDISILSQYASFMVSFGMLNKQLACFQNLVFVSLCAVALEKAEDKDGVYAVMRKVLGSDSSSKQLVKLVRGAKWANGLVSLLSKTKWASRSWDILCV</sequence>
<feature type="compositionally biased region" description="Basic and acidic residues" evidence="1">
    <location>
        <begin position="90"/>
        <end position="99"/>
    </location>
</feature>
<evidence type="ECO:0000256" key="1">
    <source>
        <dbReference type="SAM" id="MobiDB-lite"/>
    </source>
</evidence>
<protein>
    <submittedName>
        <fullName evidence="2">Uncharacterized protein</fullName>
    </submittedName>
</protein>
<accession>A0A1V6WFP7</accession>
<feature type="non-terminal residue" evidence="2">
    <location>
        <position position="295"/>
    </location>
</feature>
<organism evidence="2 3">
    <name type="scientific">Penicillium nalgiovense</name>
    <dbReference type="NCBI Taxonomy" id="60175"/>
    <lineage>
        <taxon>Eukaryota</taxon>
        <taxon>Fungi</taxon>
        <taxon>Dikarya</taxon>
        <taxon>Ascomycota</taxon>
        <taxon>Pezizomycotina</taxon>
        <taxon>Eurotiomycetes</taxon>
        <taxon>Eurotiomycetidae</taxon>
        <taxon>Eurotiales</taxon>
        <taxon>Aspergillaceae</taxon>
        <taxon>Penicillium</taxon>
    </lineage>
</organism>
<proteinExistence type="predicted"/>
<evidence type="ECO:0000313" key="2">
    <source>
        <dbReference type="EMBL" id="OQE61741.1"/>
    </source>
</evidence>
<dbReference type="STRING" id="60175.A0A1V6WFP7"/>
<evidence type="ECO:0000313" key="3">
    <source>
        <dbReference type="Proteomes" id="UP000191691"/>
    </source>
</evidence>
<dbReference type="EMBL" id="MOOB01000277">
    <property type="protein sequence ID" value="OQE61741.1"/>
    <property type="molecule type" value="Genomic_DNA"/>
</dbReference>
<gene>
    <name evidence="2" type="ORF">PENNAL_c0277G10780</name>
</gene>